<sequence length="351" mass="39969">MNGNPSNISVLDDAHAGAFREALARILSTQVAEFTFSEILDGLPTEDSYLEFHIYNEKHPVFELNHTLLCPGVVQRTRAFRDAFDPLALTFPPGLLSAFQQSYPGTQRFELRLVELLAVSCHQIAVYLYSLDDGVHPHRVYEEWRDLPREHVHGAFQPYIAPTPFYHGSYLAHTQYPNGLADVVGYWAEAKIFGGVVLFDRGESGTECRDLFLHPGRYKGPRTIYPPTPKQYDALIDFLLGQAPPTDGSNCPIPIHPTLENRWRYDPWDSMTRFNIFRDRYERKPPSGSRPRTCVRSGVDWPELMDDNLVLALQEEAWKGKPLNQAAMDAALQRLRQITPSSPLWACWGNK</sequence>
<name>A0A446BXB3_9PEZI</name>
<gene>
    <name evidence="1" type="ORF">TT172_LOCUS9554</name>
</gene>
<dbReference type="AlphaFoldDB" id="A0A446BXB3"/>
<proteinExistence type="predicted"/>
<dbReference type="Proteomes" id="UP000289323">
    <property type="component" value="Unassembled WGS sequence"/>
</dbReference>
<evidence type="ECO:0000313" key="1">
    <source>
        <dbReference type="EMBL" id="SPQ27135.1"/>
    </source>
</evidence>
<evidence type="ECO:0000313" key="2">
    <source>
        <dbReference type="Proteomes" id="UP000289323"/>
    </source>
</evidence>
<dbReference type="EMBL" id="OUUZ01000019">
    <property type="protein sequence ID" value="SPQ27135.1"/>
    <property type="molecule type" value="Genomic_DNA"/>
</dbReference>
<reference evidence="1 2" key="1">
    <citation type="submission" date="2018-04" db="EMBL/GenBank/DDBJ databases">
        <authorList>
            <person name="Huttner S."/>
            <person name="Dainat J."/>
        </authorList>
    </citation>
    <scope>NUCLEOTIDE SEQUENCE [LARGE SCALE GENOMIC DNA]</scope>
</reference>
<protein>
    <submittedName>
        <fullName evidence="1">53f82491-7f71-4903-9eda-6276761608df</fullName>
    </submittedName>
</protein>
<organism evidence="1 2">
    <name type="scientific">Thermothielavioides terrestris</name>
    <dbReference type="NCBI Taxonomy" id="2587410"/>
    <lineage>
        <taxon>Eukaryota</taxon>
        <taxon>Fungi</taxon>
        <taxon>Dikarya</taxon>
        <taxon>Ascomycota</taxon>
        <taxon>Pezizomycotina</taxon>
        <taxon>Sordariomycetes</taxon>
        <taxon>Sordariomycetidae</taxon>
        <taxon>Sordariales</taxon>
        <taxon>Chaetomiaceae</taxon>
        <taxon>Thermothielavioides</taxon>
    </lineage>
</organism>
<accession>A0A446BXB3</accession>